<protein>
    <recommendedName>
        <fullName evidence="2">LysR substrate-binding domain-containing protein</fullName>
    </recommendedName>
</protein>
<organism evidence="3 4">
    <name type="scientific">Pseudomonas syringae pv. delphinii</name>
    <dbReference type="NCBI Taxonomy" id="192088"/>
    <lineage>
        <taxon>Bacteria</taxon>
        <taxon>Pseudomonadati</taxon>
        <taxon>Pseudomonadota</taxon>
        <taxon>Gammaproteobacteria</taxon>
        <taxon>Pseudomonadales</taxon>
        <taxon>Pseudomonadaceae</taxon>
        <taxon>Pseudomonas</taxon>
    </lineage>
</organism>
<sequence>MHPHPGRQNHQPDPWKCSGHARTTKKNGVSGSVTIHYNTHIKETSLSASLDFLAHHYPDIHLNVLHRGEQSPSLDSLIREAADILIVPGTVLNEHYLEHHHWSDHYVLAVARGKPSAPQSFADFSQVSRYVAWRHPGLERLHQQLAAAQVRLSQRGELTCLDTLLDLVAKRHCITIVPSVLLGGRLGELEPIALPLTVTRQISVVARPASLLSSAANAVIQALKKPSAAAAPNY</sequence>
<feature type="region of interest" description="Disordered" evidence="1">
    <location>
        <begin position="1"/>
        <end position="30"/>
    </location>
</feature>
<reference evidence="3 4" key="1">
    <citation type="submission" date="2018-08" db="EMBL/GenBank/DDBJ databases">
        <title>Recombination of ecologically and evolutionarily significant loci maintains genetic cohesion in the Pseudomonas syringae species complex.</title>
        <authorList>
            <person name="Dillon M."/>
            <person name="Thakur S."/>
            <person name="Almeida R.N.D."/>
            <person name="Weir B.S."/>
            <person name="Guttman D.S."/>
        </authorList>
    </citation>
    <scope>NUCLEOTIDE SEQUENCE [LARGE SCALE GENOMIC DNA]</scope>
    <source>
        <strain evidence="3 4">ICMP 13052</strain>
    </source>
</reference>
<dbReference type="GO" id="GO:0005829">
    <property type="term" value="C:cytosol"/>
    <property type="evidence" value="ECO:0007669"/>
    <property type="project" value="TreeGrafter"/>
</dbReference>
<comment type="caution">
    <text evidence="3">The sequence shown here is derived from an EMBL/GenBank/DDBJ whole genome shotgun (WGS) entry which is preliminary data.</text>
</comment>
<evidence type="ECO:0000313" key="4">
    <source>
        <dbReference type="Proteomes" id="UP000269044"/>
    </source>
</evidence>
<dbReference type="InterPro" id="IPR005119">
    <property type="entry name" value="LysR_subst-bd"/>
</dbReference>
<dbReference type="GO" id="GO:0006355">
    <property type="term" value="P:regulation of DNA-templated transcription"/>
    <property type="evidence" value="ECO:0007669"/>
    <property type="project" value="TreeGrafter"/>
</dbReference>
<feature type="domain" description="LysR substrate-binding" evidence="2">
    <location>
        <begin position="27"/>
        <end position="224"/>
    </location>
</feature>
<dbReference type="AlphaFoldDB" id="A0A3M4JKX4"/>
<dbReference type="CDD" id="cd05466">
    <property type="entry name" value="PBP2_LTTR_substrate"/>
    <property type="match status" value="1"/>
</dbReference>
<evidence type="ECO:0000313" key="3">
    <source>
        <dbReference type="EMBL" id="RMQ17593.1"/>
    </source>
</evidence>
<dbReference type="PANTHER" id="PTHR30419:SF2">
    <property type="entry name" value="LYSR FAMILY TRANSCRIPTIONAL REGULATOR"/>
    <property type="match status" value="1"/>
</dbReference>
<dbReference type="PANTHER" id="PTHR30419">
    <property type="entry name" value="HTH-TYPE TRANSCRIPTIONAL REGULATOR YBHD"/>
    <property type="match status" value="1"/>
</dbReference>
<dbReference type="SUPFAM" id="SSF53850">
    <property type="entry name" value="Periplasmic binding protein-like II"/>
    <property type="match status" value="1"/>
</dbReference>
<dbReference type="EMBL" id="RBRA01000332">
    <property type="protein sequence ID" value="RMQ17593.1"/>
    <property type="molecule type" value="Genomic_DNA"/>
</dbReference>
<dbReference type="InterPro" id="IPR050950">
    <property type="entry name" value="HTH-type_LysR_regulators"/>
</dbReference>
<name>A0A3M4JKX4_9PSED</name>
<proteinExistence type="predicted"/>
<accession>A0A3M4JKX4</accession>
<evidence type="ECO:0000259" key="2">
    <source>
        <dbReference type="Pfam" id="PF03466"/>
    </source>
</evidence>
<gene>
    <name evidence="3" type="ORF">ALQ08_100589</name>
</gene>
<dbReference type="Pfam" id="PF03466">
    <property type="entry name" value="LysR_substrate"/>
    <property type="match status" value="1"/>
</dbReference>
<dbReference type="Proteomes" id="UP000269044">
    <property type="component" value="Unassembled WGS sequence"/>
</dbReference>
<evidence type="ECO:0000256" key="1">
    <source>
        <dbReference type="SAM" id="MobiDB-lite"/>
    </source>
</evidence>
<dbReference type="Gene3D" id="3.40.190.10">
    <property type="entry name" value="Periplasmic binding protein-like II"/>
    <property type="match status" value="2"/>
</dbReference>